<evidence type="ECO:0000256" key="1">
    <source>
        <dbReference type="SAM" id="MobiDB-lite"/>
    </source>
</evidence>
<dbReference type="VEuPathDB" id="FungiDB:SCODWIG_03705"/>
<name>A0A376BBM1_9ASCO</name>
<reference evidence="3" key="1">
    <citation type="submission" date="2018-06" db="EMBL/GenBank/DDBJ databases">
        <authorList>
            <person name="Guldener U."/>
        </authorList>
    </citation>
    <scope>NUCLEOTIDE SEQUENCE [LARGE SCALE GENOMIC DNA]</scope>
    <source>
        <strain evidence="3">UTAD17</strain>
    </source>
</reference>
<accession>A0A376BBM1</accession>
<keyword evidence="3" id="KW-1185">Reference proteome</keyword>
<organism evidence="2 3">
    <name type="scientific">Saccharomycodes ludwigii</name>
    <dbReference type="NCBI Taxonomy" id="36035"/>
    <lineage>
        <taxon>Eukaryota</taxon>
        <taxon>Fungi</taxon>
        <taxon>Dikarya</taxon>
        <taxon>Ascomycota</taxon>
        <taxon>Saccharomycotina</taxon>
        <taxon>Saccharomycetes</taxon>
        <taxon>Saccharomycodales</taxon>
        <taxon>Saccharomycodaceae</taxon>
        <taxon>Saccharomycodes</taxon>
    </lineage>
</organism>
<evidence type="ECO:0000313" key="2">
    <source>
        <dbReference type="EMBL" id="SSD61944.1"/>
    </source>
</evidence>
<sequence>MALTFLKKQTFNVRSSKIKNNTAMSNINYRYKGIMDWDTPILKAKNQTINKKNWVENPKDKLFNQFFRFFVPRCCNDIDPFEFYFMSCDEFSNVAAVGHKHYVGIFGFDPKLVNEKKIATAKFSTDEKVGVYYFAQATKLNVEHEDNNRYCVKKAVIFWETFDKNYYAHRRDTGNYSNDNLGDYFDWIYKTEKAFERENKEYEMGKVIGNKKGLHLNTFRKAKNWVFKQHINEPFRTDLLPYNYLLFTDIYYNNNKNNNDKNIVSQYQNKDSFYNFNETRENLDSNMSYKENDILNIFHFNNLHFLEDNNLDEKENIKENLSPLFVKSVTTKCAQQDFKPTVKPIREGEKQRYKVREGLNNSILFNENKEYLHASSFNNKWTCMKIENKNGPYTNFKSNFSPCTNNSGHVLTLNDYDDETVNKKIKMMIKKIRAYNKERKSASTTLFLPIKVCRETVEAASTTADNYSYDAIKENGNDGKKNNEYEKYKTDCHESWNYQQNTGGSALKINEKSSDDDLYQLVVFHKYNANVSEKNGKNTANFELGNDKNINKSDNEVNTKSMNHILNLGNFCTCDHGYREKCNHCKVTKNTYSQVNDYAADKNKCDLLGEKNCIQNIPTVATIEVEKKVDIENKEKIEIGANSSHDSSSCYSTKAPIANGNNNNNTIRENPISSVKLTTLSSFSCSPPPPPPPPPPPSYSSYSSSSCSSSSSKLKIVESTTSTTNNTTDNNIIHQVFVNNGNKIAGKLCKSSLKIPLSFDNCIRDNKSKNKGKAPDKGSLKSLLTKCDLLDYKIEPFTIKNKANEKDSNNVRFFVERYDNMVKKKNYKNPKGAIFKVNKSVLVTAYSKGNKCKTTSRDKNNVGIQDTICTKREDARCDDDKNKNDMVTGLFSTAETNHNHTDVFIENFENKSIDNTKDLNNALVVRSKAEENNTKHKKIGFLSSSVTDVKNLESKLEEVVTITDSTYESTCGEKETYGLNSEWSTQKIWKWEYPLNRWVQRITI</sequence>
<dbReference type="AlphaFoldDB" id="A0A376BBM1"/>
<gene>
    <name evidence="2" type="ORF">SCODWIG_03705</name>
</gene>
<protein>
    <submittedName>
        <fullName evidence="2">Uncharacterized protein</fullName>
    </submittedName>
</protein>
<feature type="compositionally biased region" description="Pro residues" evidence="1">
    <location>
        <begin position="686"/>
        <end position="698"/>
    </location>
</feature>
<evidence type="ECO:0000313" key="3">
    <source>
        <dbReference type="Proteomes" id="UP000262825"/>
    </source>
</evidence>
<dbReference type="SUPFAM" id="SSF101447">
    <property type="entry name" value="Formin homology 2 domain (FH2 domain)"/>
    <property type="match status" value="1"/>
</dbReference>
<proteinExistence type="predicted"/>
<dbReference type="Proteomes" id="UP000262825">
    <property type="component" value="Unassembled WGS sequence"/>
</dbReference>
<feature type="region of interest" description="Disordered" evidence="1">
    <location>
        <begin position="681"/>
        <end position="704"/>
    </location>
</feature>
<dbReference type="EMBL" id="UFAJ01001009">
    <property type="protein sequence ID" value="SSD61944.1"/>
    <property type="molecule type" value="Genomic_DNA"/>
</dbReference>